<evidence type="ECO:0000313" key="1">
    <source>
        <dbReference type="EMBL" id="QDL34560.1"/>
    </source>
</evidence>
<protein>
    <submittedName>
        <fullName evidence="1">Uncharacterized protein</fullName>
    </submittedName>
</protein>
<dbReference type="AlphaFoldDB" id="A0A515D2H7"/>
<dbReference type="Proteomes" id="UP000317572">
    <property type="component" value="Chromosome"/>
</dbReference>
<evidence type="ECO:0000313" key="2">
    <source>
        <dbReference type="Proteomes" id="UP000317572"/>
    </source>
</evidence>
<proteinExistence type="predicted"/>
<gene>
    <name evidence="1" type="ORF">EGO53_23525</name>
</gene>
<sequence length="63" mass="7015">MGVAFTISTAHDQKNDNQFGESFFIPYNKVRQPPQSGSLLLLKHPEDVIDQQILGNSTLQDGK</sequence>
<organism evidence="1 2">
    <name type="scientific">Serratia liquefaciens</name>
    <dbReference type="NCBI Taxonomy" id="614"/>
    <lineage>
        <taxon>Bacteria</taxon>
        <taxon>Pseudomonadati</taxon>
        <taxon>Pseudomonadota</taxon>
        <taxon>Gammaproteobacteria</taxon>
        <taxon>Enterobacterales</taxon>
        <taxon>Yersiniaceae</taxon>
        <taxon>Serratia</taxon>
    </lineage>
</organism>
<reference evidence="1 2" key="1">
    <citation type="submission" date="2018-11" db="EMBL/GenBank/DDBJ databases">
        <title>The first complete genome of Serratia liquefaciens isolated from metalophyte plant revel distinctness adaptive mechanisms in an extreme habitat.</title>
        <authorList>
            <person name="Caneschi W.L."/>
            <person name="Sanchez A.B."/>
            <person name="Felestrino E.B."/>
            <person name="Assis R.A.B."/>
            <person name="Lemes C.G.C."/>
            <person name="Cordeiro I.F."/>
            <person name="Fonseca N.P."/>
            <person name="Villa M."/>
            <person name="Vieira I.T."/>
            <person name="Moraes L.A."/>
            <person name="Kamino L.H.Y."/>
            <person name="do Carmo F."/>
            <person name="Garcia C.M."/>
            <person name="Almeida N.F."/>
            <person name="Silva R.S."/>
            <person name="Ferro J.A."/>
            <person name="Ferro M.I.T."/>
            <person name="Varani A.M."/>
            <person name="Ferreira R.M."/>
            <person name="dos Santos V.L."/>
            <person name="Silva U.C."/>
            <person name="Setubal J.C."/>
            <person name="Moreira L.M."/>
        </authorList>
    </citation>
    <scope>NUCLEOTIDE SEQUENCE [LARGE SCALE GENOMIC DNA]</scope>
    <source>
        <strain evidence="1 2">FG3</strain>
    </source>
</reference>
<dbReference type="EMBL" id="CP033893">
    <property type="protein sequence ID" value="QDL34560.1"/>
    <property type="molecule type" value="Genomic_DNA"/>
</dbReference>
<accession>A0A515D2H7</accession>
<dbReference type="STRING" id="614.XJ20_23450"/>
<name>A0A515D2H7_SERLI</name>